<reference evidence="3 4" key="1">
    <citation type="submission" date="2018-06" db="EMBL/GenBank/DDBJ databases">
        <title>Genomic Encyclopedia of Type Strains, Phase IV (KMG-IV): sequencing the most valuable type-strain genomes for metagenomic binning, comparative biology and taxonomic classification.</title>
        <authorList>
            <person name="Goeker M."/>
        </authorList>
    </citation>
    <scope>NUCLEOTIDE SEQUENCE [LARGE SCALE GENOMIC DNA]</scope>
    <source>
        <strain evidence="3 4">DSM 25520</strain>
    </source>
</reference>
<dbReference type="Proteomes" id="UP000253628">
    <property type="component" value="Unassembled WGS sequence"/>
</dbReference>
<comment type="caution">
    <text evidence="3">The sequence shown here is derived from an EMBL/GenBank/DDBJ whole genome shotgun (WGS) entry which is preliminary data.</text>
</comment>
<evidence type="ECO:0000259" key="2">
    <source>
        <dbReference type="Pfam" id="PF07811"/>
    </source>
</evidence>
<organism evidence="3 4">
    <name type="scientific">Eoetvoesiella caeni</name>
    <dbReference type="NCBI Taxonomy" id="645616"/>
    <lineage>
        <taxon>Bacteria</taxon>
        <taxon>Pseudomonadati</taxon>
        <taxon>Pseudomonadota</taxon>
        <taxon>Betaproteobacteria</taxon>
        <taxon>Burkholderiales</taxon>
        <taxon>Alcaligenaceae</taxon>
        <taxon>Eoetvoesiella</taxon>
    </lineage>
</organism>
<accession>A0A366HM76</accession>
<evidence type="ECO:0000313" key="3">
    <source>
        <dbReference type="EMBL" id="RBP43422.1"/>
    </source>
</evidence>
<dbReference type="RefSeq" id="WP_113931694.1">
    <property type="nucleotide sequence ID" value="NZ_JACCEU010000001.1"/>
</dbReference>
<feature type="domain" description="TadE-like" evidence="2">
    <location>
        <begin position="20"/>
        <end position="62"/>
    </location>
</feature>
<evidence type="ECO:0000313" key="4">
    <source>
        <dbReference type="Proteomes" id="UP000253628"/>
    </source>
</evidence>
<dbReference type="EMBL" id="QNRQ01000001">
    <property type="protein sequence ID" value="RBP43422.1"/>
    <property type="molecule type" value="Genomic_DNA"/>
</dbReference>
<feature type="region of interest" description="Disordered" evidence="1">
    <location>
        <begin position="281"/>
        <end position="330"/>
    </location>
</feature>
<protein>
    <submittedName>
        <fullName evidence="3">TadE-like protein</fullName>
    </submittedName>
</protein>
<name>A0A366HM76_9BURK</name>
<dbReference type="InterPro" id="IPR012495">
    <property type="entry name" value="TadE-like_dom"/>
</dbReference>
<evidence type="ECO:0000256" key="1">
    <source>
        <dbReference type="SAM" id="MobiDB-lite"/>
    </source>
</evidence>
<dbReference type="Pfam" id="PF07811">
    <property type="entry name" value="TadE"/>
    <property type="match status" value="1"/>
</dbReference>
<sequence length="339" mass="34894">MVPVQCSAAAACRPSLRQAGSGLAEFSLIAAPLLMAGLGTVELAQWFFVKQAVSLALLEAGRAGITQHANPQAIEAAFEQALLALYPQSGTQTPAQRLGQALRQRGKDTGGPPWQIEILQPGPKAFQDFGSRGLEAGALHGLPAIDNNYQAEQHQRYMARGWNQGRGPASGLSIHEANTLVLRLTYLHEPALPGVKSLVRQLAPGAQNYSAHAMAGGGYLPISQEIRLTMQTHPLQWPAPAHGKIVGATVTAPAQAAGATPACTGIWCFKGEASLKPLPGLENGGSVPVPGAPADSGLGPAPEAPVQTPVTEGPAGPDTKPPSGAPDPECGATLCCLPG</sequence>
<keyword evidence="4" id="KW-1185">Reference proteome</keyword>
<proteinExistence type="predicted"/>
<dbReference type="OrthoDB" id="8681001at2"/>
<gene>
    <name evidence="3" type="ORF">DFR37_101554</name>
</gene>
<dbReference type="AlphaFoldDB" id="A0A366HM76"/>